<reference evidence="1" key="1">
    <citation type="submission" date="2023-06" db="EMBL/GenBank/DDBJ databases">
        <title>Genome-scale phylogeny and comparative genomics of the fungal order Sordariales.</title>
        <authorList>
            <consortium name="Lawrence Berkeley National Laboratory"/>
            <person name="Hensen N."/>
            <person name="Bonometti L."/>
            <person name="Westerberg I."/>
            <person name="Brannstrom I.O."/>
            <person name="Guillou S."/>
            <person name="Cros-Aarteil S."/>
            <person name="Calhoun S."/>
            <person name="Haridas S."/>
            <person name="Kuo A."/>
            <person name="Mondo S."/>
            <person name="Pangilinan J."/>
            <person name="Riley R."/>
            <person name="Labutti K."/>
            <person name="Andreopoulos B."/>
            <person name="Lipzen A."/>
            <person name="Chen C."/>
            <person name="Yanf M."/>
            <person name="Daum C."/>
            <person name="Ng V."/>
            <person name="Clum A."/>
            <person name="Steindorff A."/>
            <person name="Ohm R."/>
            <person name="Martin F."/>
            <person name="Silar P."/>
            <person name="Natvig D."/>
            <person name="Lalanne C."/>
            <person name="Gautier V."/>
            <person name="Ament-Velasquez S.L."/>
            <person name="Kruys A."/>
            <person name="Hutchinson M.I."/>
            <person name="Powell A.J."/>
            <person name="Barry K."/>
            <person name="Miller A.N."/>
            <person name="Grigoriev I.V."/>
            <person name="Debuchy R."/>
            <person name="Gladieux P."/>
            <person name="Thoren M.H."/>
            <person name="Johannesson H."/>
        </authorList>
    </citation>
    <scope>NUCLEOTIDE SEQUENCE</scope>
    <source>
        <strain evidence="1">8032-3</strain>
    </source>
</reference>
<sequence length="445" mass="51078">LGPKLCRRFYEPIVLLAGLNKAVPHSTPVATATRIEVTQGPEQSFHCFINKLSQVCDNIRGGPTVTSFTVLQEPDKVVYVFASNRRKQDELDVTKEFIISILQQLGEASIETEGKTREAFTTLLYPILAFNRLRIEFYVDKLSKELEKCKQVCHRGTSQDDPSLLDSLQQLGDIASYHTRSDLSDGEFVRSSETLLTAINHLYESWLGNVIRDRAKEGRMDMVECWVGLRHYAGRLLSLYFAAQDLLYARRAWPELFLDFEVKTIPSSEAAANPMKKKSASANELIGRIMSDPDEIERYRELARELQKCNLDELIRQQCTRTTFKPIAHAEVLVLNWLKTNGYTRPDRFFEGWKYIGASKPTCRLCSYYFHANSDGIQCRPSHGNLYPNWRVCDVYRDQGDRATVDREKVLNGILERIRDDACRTLREKTSDGKRYDSNTYSARL</sequence>
<dbReference type="RefSeq" id="XP_060279588.1">
    <property type="nucleotide sequence ID" value="XM_060424138.1"/>
</dbReference>
<dbReference type="GeneID" id="85307325"/>
<protein>
    <submittedName>
        <fullName evidence="1">Uncharacterized protein</fullName>
    </submittedName>
</protein>
<dbReference type="Proteomes" id="UP001244011">
    <property type="component" value="Unassembled WGS sequence"/>
</dbReference>
<keyword evidence="2" id="KW-1185">Reference proteome</keyword>
<comment type="caution">
    <text evidence="1">The sequence shown here is derived from an EMBL/GenBank/DDBJ whole genome shotgun (WGS) entry which is preliminary data.</text>
</comment>
<dbReference type="PANTHER" id="PTHR42037:SF1">
    <property type="match status" value="1"/>
</dbReference>
<feature type="non-terminal residue" evidence="1">
    <location>
        <position position="445"/>
    </location>
</feature>
<gene>
    <name evidence="1" type="ORF">QBC33DRAFT_424862</name>
</gene>
<proteinExistence type="predicted"/>
<evidence type="ECO:0000313" key="2">
    <source>
        <dbReference type="Proteomes" id="UP001244011"/>
    </source>
</evidence>
<dbReference type="Pfam" id="PF14441">
    <property type="entry name" value="OTT_1508_deam"/>
    <property type="match status" value="1"/>
</dbReference>
<dbReference type="EMBL" id="MU839028">
    <property type="protein sequence ID" value="KAK1763375.1"/>
    <property type="molecule type" value="Genomic_DNA"/>
</dbReference>
<organism evidence="1 2">
    <name type="scientific">Phialemonium atrogriseum</name>
    <dbReference type="NCBI Taxonomy" id="1093897"/>
    <lineage>
        <taxon>Eukaryota</taxon>
        <taxon>Fungi</taxon>
        <taxon>Dikarya</taxon>
        <taxon>Ascomycota</taxon>
        <taxon>Pezizomycotina</taxon>
        <taxon>Sordariomycetes</taxon>
        <taxon>Sordariomycetidae</taxon>
        <taxon>Cephalothecales</taxon>
        <taxon>Cephalothecaceae</taxon>
        <taxon>Phialemonium</taxon>
    </lineage>
</organism>
<feature type="non-terminal residue" evidence="1">
    <location>
        <position position="1"/>
    </location>
</feature>
<accession>A0AAJ0BSB9</accession>
<dbReference type="InterPro" id="IPR027796">
    <property type="entry name" value="OTT_1508_deam-like"/>
</dbReference>
<evidence type="ECO:0000313" key="1">
    <source>
        <dbReference type="EMBL" id="KAK1763375.1"/>
    </source>
</evidence>
<name>A0AAJ0BSB9_9PEZI</name>
<dbReference type="AlphaFoldDB" id="A0AAJ0BSB9"/>
<dbReference type="PANTHER" id="PTHR42037">
    <property type="match status" value="1"/>
</dbReference>